<dbReference type="PaxDb" id="2903-EOD27688"/>
<evidence type="ECO:0000313" key="2">
    <source>
        <dbReference type="Proteomes" id="UP000013827"/>
    </source>
</evidence>
<dbReference type="GeneID" id="17273234"/>
<dbReference type="EnsemblProtists" id="EOD27688">
    <property type="protein sequence ID" value="EOD27688"/>
    <property type="gene ID" value="EMIHUDRAFT_100083"/>
</dbReference>
<dbReference type="KEGG" id="ehx:EMIHUDRAFT_100083"/>
<evidence type="ECO:0000313" key="1">
    <source>
        <dbReference type="EnsemblProtists" id="EOD27688"/>
    </source>
</evidence>
<dbReference type="AlphaFoldDB" id="A0A0D3JW03"/>
<name>A0A0D3JW03_EMIH1</name>
<reference evidence="1" key="2">
    <citation type="submission" date="2024-10" db="UniProtKB">
        <authorList>
            <consortium name="EnsemblProtists"/>
        </authorList>
    </citation>
    <scope>IDENTIFICATION</scope>
</reference>
<keyword evidence="2" id="KW-1185">Reference proteome</keyword>
<protein>
    <recommendedName>
        <fullName evidence="3">Post-GPI attachment to proteins factor 3</fullName>
    </recommendedName>
</protein>
<evidence type="ECO:0008006" key="3">
    <source>
        <dbReference type="Google" id="ProtNLM"/>
    </source>
</evidence>
<proteinExistence type="predicted"/>
<sequence length="275" mass="30733">MMLLFLGVYLYRAASTGSRAWLEARSQRLGPFAVLCLAGPLILADTTRHLLQDYGVWHGCGNNQYFSRINTSDPFPDACFWSSSQYRCSVPCCVPVWREQANGTYGWTPPTPEKTSPKFATLASNGREVYFPRGFDFDAPQPYRLYTAPLVLFEDSTVNSLAQPPVRESDCLYGVNAATGYCNAFDEHTAATCSCDSCEPNETLFRLSPMGWLFTFAFTCAPPVRQHDCLFSPSNVYVGRYSGFALLSIAVLWNANILQKLGDVAAKWRELRGRM</sequence>
<dbReference type="HOGENOM" id="CLU_1013473_0_0_1"/>
<dbReference type="RefSeq" id="XP_005780117.1">
    <property type="nucleotide sequence ID" value="XM_005780060.1"/>
</dbReference>
<dbReference type="OMA" id="WSSSQYR"/>
<dbReference type="Proteomes" id="UP000013827">
    <property type="component" value="Unassembled WGS sequence"/>
</dbReference>
<organism evidence="1 2">
    <name type="scientific">Emiliania huxleyi (strain CCMP1516)</name>
    <dbReference type="NCBI Taxonomy" id="280463"/>
    <lineage>
        <taxon>Eukaryota</taxon>
        <taxon>Haptista</taxon>
        <taxon>Haptophyta</taxon>
        <taxon>Prymnesiophyceae</taxon>
        <taxon>Isochrysidales</taxon>
        <taxon>Noelaerhabdaceae</taxon>
        <taxon>Emiliania</taxon>
    </lineage>
</organism>
<reference evidence="2" key="1">
    <citation type="journal article" date="2013" name="Nature">
        <title>Pan genome of the phytoplankton Emiliania underpins its global distribution.</title>
        <authorList>
            <person name="Read B.A."/>
            <person name="Kegel J."/>
            <person name="Klute M.J."/>
            <person name="Kuo A."/>
            <person name="Lefebvre S.C."/>
            <person name="Maumus F."/>
            <person name="Mayer C."/>
            <person name="Miller J."/>
            <person name="Monier A."/>
            <person name="Salamov A."/>
            <person name="Young J."/>
            <person name="Aguilar M."/>
            <person name="Claverie J.M."/>
            <person name="Frickenhaus S."/>
            <person name="Gonzalez K."/>
            <person name="Herman E.K."/>
            <person name="Lin Y.C."/>
            <person name="Napier J."/>
            <person name="Ogata H."/>
            <person name="Sarno A.F."/>
            <person name="Shmutz J."/>
            <person name="Schroeder D."/>
            <person name="de Vargas C."/>
            <person name="Verret F."/>
            <person name="von Dassow P."/>
            <person name="Valentin K."/>
            <person name="Van de Peer Y."/>
            <person name="Wheeler G."/>
            <person name="Dacks J.B."/>
            <person name="Delwiche C.F."/>
            <person name="Dyhrman S.T."/>
            <person name="Glockner G."/>
            <person name="John U."/>
            <person name="Richards T."/>
            <person name="Worden A.Z."/>
            <person name="Zhang X."/>
            <person name="Grigoriev I.V."/>
            <person name="Allen A.E."/>
            <person name="Bidle K."/>
            <person name="Borodovsky M."/>
            <person name="Bowler C."/>
            <person name="Brownlee C."/>
            <person name="Cock J.M."/>
            <person name="Elias M."/>
            <person name="Gladyshev V.N."/>
            <person name="Groth M."/>
            <person name="Guda C."/>
            <person name="Hadaegh A."/>
            <person name="Iglesias-Rodriguez M.D."/>
            <person name="Jenkins J."/>
            <person name="Jones B.M."/>
            <person name="Lawson T."/>
            <person name="Leese F."/>
            <person name="Lindquist E."/>
            <person name="Lobanov A."/>
            <person name="Lomsadze A."/>
            <person name="Malik S.B."/>
            <person name="Marsh M.E."/>
            <person name="Mackinder L."/>
            <person name="Mock T."/>
            <person name="Mueller-Roeber B."/>
            <person name="Pagarete A."/>
            <person name="Parker M."/>
            <person name="Probert I."/>
            <person name="Quesneville H."/>
            <person name="Raines C."/>
            <person name="Rensing S.A."/>
            <person name="Riano-Pachon D.M."/>
            <person name="Richier S."/>
            <person name="Rokitta S."/>
            <person name="Shiraiwa Y."/>
            <person name="Soanes D.M."/>
            <person name="van der Giezen M."/>
            <person name="Wahlund T.M."/>
            <person name="Williams B."/>
            <person name="Wilson W."/>
            <person name="Wolfe G."/>
            <person name="Wurch L.L."/>
        </authorList>
    </citation>
    <scope>NUCLEOTIDE SEQUENCE</scope>
</reference>
<accession>A0A0D3JW03</accession>